<evidence type="ECO:0000313" key="2">
    <source>
        <dbReference type="Proteomes" id="UP001144978"/>
    </source>
</evidence>
<name>A0ACC1P4S3_9APHY</name>
<dbReference type="EMBL" id="JANSHE010003250">
    <property type="protein sequence ID" value="KAJ2986890.1"/>
    <property type="molecule type" value="Genomic_DNA"/>
</dbReference>
<evidence type="ECO:0000313" key="1">
    <source>
        <dbReference type="EMBL" id="KAJ2986890.1"/>
    </source>
</evidence>
<protein>
    <submittedName>
        <fullName evidence="1">Uncharacterized protein</fullName>
    </submittedName>
</protein>
<sequence>MLSNAPSLNVWSSTEGGELVVGQSGTNSFPSSPLPFNNAYTPSPPWDPSAIPADQFASGSNRASIANEATRKPLQLKLHPVPASRTRSSIITNNKSTPGLERRGPPCGNALSSLNNNACHQGGPILPDGNYCWGSVEEHTFSHTATDAPLSSIPIISGRYAAVASNREYAPGIYEESSPLPYASSNNLPRDRLADGVHASGTIPSIQVTPPSQSFEGIDANEVVGENSPSANPPYPVARRSGPGMINTGSIGNNQDHLTQASEIASQRTAPPLTTSGSNRVASPQHEANTLKPDEVDTEFVVAVEPLENVSETDVWIKHWHEGIWGDDGYIYQLPPPILGYRPASRLHDLRWRGSQQHYLL</sequence>
<proteinExistence type="predicted"/>
<comment type="caution">
    <text evidence="1">The sequence shown here is derived from an EMBL/GenBank/DDBJ whole genome shotgun (WGS) entry which is preliminary data.</text>
</comment>
<gene>
    <name evidence="1" type="ORF">NUW54_g9588</name>
</gene>
<dbReference type="Proteomes" id="UP001144978">
    <property type="component" value="Unassembled WGS sequence"/>
</dbReference>
<organism evidence="1 2">
    <name type="scientific">Trametes sanguinea</name>
    <dbReference type="NCBI Taxonomy" id="158606"/>
    <lineage>
        <taxon>Eukaryota</taxon>
        <taxon>Fungi</taxon>
        <taxon>Dikarya</taxon>
        <taxon>Basidiomycota</taxon>
        <taxon>Agaricomycotina</taxon>
        <taxon>Agaricomycetes</taxon>
        <taxon>Polyporales</taxon>
        <taxon>Polyporaceae</taxon>
        <taxon>Trametes</taxon>
    </lineage>
</organism>
<reference evidence="1" key="1">
    <citation type="submission" date="2022-08" db="EMBL/GenBank/DDBJ databases">
        <title>Genome Sequence of Pycnoporus sanguineus.</title>
        <authorList>
            <person name="Buettner E."/>
        </authorList>
    </citation>
    <scope>NUCLEOTIDE SEQUENCE</scope>
    <source>
        <strain evidence="1">CG-C14</strain>
    </source>
</reference>
<keyword evidence="2" id="KW-1185">Reference proteome</keyword>
<accession>A0ACC1P4S3</accession>